<dbReference type="EMBL" id="BMGK01000006">
    <property type="protein sequence ID" value="GGD94203.1"/>
    <property type="molecule type" value="Genomic_DNA"/>
</dbReference>
<protein>
    <recommendedName>
        <fullName evidence="3">DUF1853 family protein</fullName>
    </recommendedName>
</protein>
<organism evidence="1 2">
    <name type="scientific">Planktosalinus lacus</name>
    <dbReference type="NCBI Taxonomy" id="1526573"/>
    <lineage>
        <taxon>Bacteria</taxon>
        <taxon>Pseudomonadati</taxon>
        <taxon>Bacteroidota</taxon>
        <taxon>Flavobacteriia</taxon>
        <taxon>Flavobacteriales</taxon>
        <taxon>Flavobacteriaceae</taxon>
        <taxon>Planktosalinus</taxon>
    </lineage>
</organism>
<dbReference type="Proteomes" id="UP000652231">
    <property type="component" value="Unassembled WGS sequence"/>
</dbReference>
<dbReference type="InterPro" id="IPR015003">
    <property type="entry name" value="DUF1853"/>
</dbReference>
<accession>A0A8J2Y9U4</accession>
<evidence type="ECO:0000313" key="1">
    <source>
        <dbReference type="EMBL" id="GGD94203.1"/>
    </source>
</evidence>
<name>A0A8J2Y9U4_9FLAO</name>
<proteinExistence type="predicted"/>
<evidence type="ECO:0008006" key="3">
    <source>
        <dbReference type="Google" id="ProtNLM"/>
    </source>
</evidence>
<dbReference type="RefSeq" id="WP_188441594.1">
    <property type="nucleotide sequence ID" value="NZ_BMGK01000006.1"/>
</dbReference>
<reference evidence="1" key="1">
    <citation type="journal article" date="2014" name="Int. J. Syst. Evol. Microbiol.">
        <title>Complete genome sequence of Corynebacterium casei LMG S-19264T (=DSM 44701T), isolated from a smear-ripened cheese.</title>
        <authorList>
            <consortium name="US DOE Joint Genome Institute (JGI-PGF)"/>
            <person name="Walter F."/>
            <person name="Albersmeier A."/>
            <person name="Kalinowski J."/>
            <person name="Ruckert C."/>
        </authorList>
    </citation>
    <scope>NUCLEOTIDE SEQUENCE</scope>
    <source>
        <strain evidence="1">CGMCC 1.12924</strain>
    </source>
</reference>
<dbReference type="Pfam" id="PF08907">
    <property type="entry name" value="DUF1853"/>
    <property type="match status" value="1"/>
</dbReference>
<evidence type="ECO:0000313" key="2">
    <source>
        <dbReference type="Proteomes" id="UP000652231"/>
    </source>
</evidence>
<sequence>MDSNNQLAKQYRGFLDTPALFKENKNFELFSFSGKNKEYIYKLELKQIPENLVLGKRVELFFQDAIKNSKSQTILAANLQVIESKVTLGELDFLVKDTLNNRFLHVELVYKFYVYDPKIEGELQRWIGPNRRDTLLYKIQKLKNKQLPLLQNKITQDYLKDMNLPSKEFSQQVCFLGKLYVPIHLYGRYFPKINNSCIVGFWLTLDAFIDRHRDDDVYCLPKKENWLIHPEDNDAWISFADSVNNTKQSLQNKKSLLCWKKTPTNSYEQFFIVWW</sequence>
<reference evidence="1" key="2">
    <citation type="submission" date="2020-09" db="EMBL/GenBank/DDBJ databases">
        <authorList>
            <person name="Sun Q."/>
            <person name="Zhou Y."/>
        </authorList>
    </citation>
    <scope>NUCLEOTIDE SEQUENCE</scope>
    <source>
        <strain evidence="1">CGMCC 1.12924</strain>
    </source>
</reference>
<gene>
    <name evidence="1" type="ORF">GCM10011312_17410</name>
</gene>
<dbReference type="AlphaFoldDB" id="A0A8J2Y9U4"/>
<comment type="caution">
    <text evidence="1">The sequence shown here is derived from an EMBL/GenBank/DDBJ whole genome shotgun (WGS) entry which is preliminary data.</text>
</comment>
<keyword evidence="2" id="KW-1185">Reference proteome</keyword>